<dbReference type="GO" id="GO:0046872">
    <property type="term" value="F:metal ion binding"/>
    <property type="evidence" value="ECO:0007669"/>
    <property type="project" value="UniProtKB-UniRule"/>
</dbReference>
<dbReference type="SUPFAM" id="SSF101821">
    <property type="entry name" value="Aminopeptidase/glucanase lid domain"/>
    <property type="match status" value="1"/>
</dbReference>
<dbReference type="Gene3D" id="2.40.30.40">
    <property type="entry name" value="Peptidase M42, domain 2"/>
    <property type="match status" value="1"/>
</dbReference>
<keyword evidence="5" id="KW-0378">Hydrolase</keyword>
<evidence type="ECO:0000313" key="10">
    <source>
        <dbReference type="Proteomes" id="UP001146670"/>
    </source>
</evidence>
<evidence type="ECO:0000256" key="5">
    <source>
        <dbReference type="ARBA" id="ARBA00022801"/>
    </source>
</evidence>
<evidence type="ECO:0000256" key="3">
    <source>
        <dbReference type="ARBA" id="ARBA00022670"/>
    </source>
</evidence>
<dbReference type="PANTHER" id="PTHR32481">
    <property type="entry name" value="AMINOPEPTIDASE"/>
    <property type="match status" value="1"/>
</dbReference>
<evidence type="ECO:0000256" key="1">
    <source>
        <dbReference type="ARBA" id="ARBA00006272"/>
    </source>
</evidence>
<dbReference type="PANTHER" id="PTHR32481:SF0">
    <property type="entry name" value="AMINOPEPTIDASE YPDE-RELATED"/>
    <property type="match status" value="1"/>
</dbReference>
<dbReference type="RefSeq" id="WP_268752612.1">
    <property type="nucleotide sequence ID" value="NZ_JAPRFQ010000003.1"/>
</dbReference>
<dbReference type="Gene3D" id="3.40.630.10">
    <property type="entry name" value="Zn peptidases"/>
    <property type="match status" value="1"/>
</dbReference>
<protein>
    <submittedName>
        <fullName evidence="9">M42 family peptidase</fullName>
    </submittedName>
</protein>
<dbReference type="PIRSF" id="PIRSF001123">
    <property type="entry name" value="PepA_GA"/>
    <property type="match status" value="1"/>
</dbReference>
<dbReference type="GO" id="GO:0006508">
    <property type="term" value="P:proteolysis"/>
    <property type="evidence" value="ECO:0007669"/>
    <property type="project" value="UniProtKB-KW"/>
</dbReference>
<name>A0A9X3JF94_9LACT</name>
<keyword evidence="3" id="KW-0645">Protease</keyword>
<proteinExistence type="inferred from homology"/>
<feature type="binding site" evidence="8">
    <location>
        <position position="63"/>
    </location>
    <ligand>
        <name>Zn(2+)</name>
        <dbReference type="ChEBI" id="CHEBI:29105"/>
        <label>1</label>
    </ligand>
</feature>
<feature type="binding site" evidence="8">
    <location>
        <position position="179"/>
    </location>
    <ligand>
        <name>Zn(2+)</name>
        <dbReference type="ChEBI" id="CHEBI:29105"/>
        <label>1</label>
    </ligand>
</feature>
<feature type="binding site" evidence="8">
    <location>
        <position position="236"/>
    </location>
    <ligand>
        <name>Zn(2+)</name>
        <dbReference type="ChEBI" id="CHEBI:29105"/>
        <label>1</label>
    </ligand>
</feature>
<accession>A0A9X3JF94</accession>
<organism evidence="9 10">
    <name type="scientific">Aerococcus kribbianus</name>
    <dbReference type="NCBI Taxonomy" id="2999064"/>
    <lineage>
        <taxon>Bacteria</taxon>
        <taxon>Bacillati</taxon>
        <taxon>Bacillota</taxon>
        <taxon>Bacilli</taxon>
        <taxon>Lactobacillales</taxon>
        <taxon>Aerococcaceae</taxon>
        <taxon>Aerococcus</taxon>
    </lineage>
</organism>
<reference evidence="9" key="1">
    <citation type="submission" date="2022-12" db="EMBL/GenBank/DDBJ databases">
        <title>Description and comparative metabolic analysis of Aerococcus sp. nov., isolated from the feces of a pig.</title>
        <authorList>
            <person name="Chang Y.-H."/>
        </authorList>
    </citation>
    <scope>NUCLEOTIDE SEQUENCE</scope>
    <source>
        <strain evidence="9">YH-aer222</strain>
    </source>
</reference>
<sequence>MSYLNLIADLSNAYGISGFEDEVLDVVAANKGDFTLQVDHMKNGYLNLGAKDHNKPTVMLDSHLDEVGFMVAYIASNGQIGMQAIGGWVASSVQSQKFAIKNRWGKYISAVSSSKPPHFMTATEKEKSLRLTDLRLDVGASSAQEARELFGIEVGQPVTPAVTFDYLEEKQIMLGKAFDNRLGVAAVLAVFQELGDQVADLPFNLVGSFASQEEVGLRGAKITSRLIDPQMAIVFEATPSDDFAKEPSLVQGSMGKGPQLRYRDSTYIASDYLNQRFVDLASQESIAIQKAVRAGGGTNAGAISLNNKGVEILTLGVPARYAHTHHLLASYQDFSDMVTLTVAFLKSLKASDFARYQLQEKK</sequence>
<dbReference type="GO" id="GO:0004177">
    <property type="term" value="F:aminopeptidase activity"/>
    <property type="evidence" value="ECO:0007669"/>
    <property type="project" value="UniProtKB-UniRule"/>
</dbReference>
<dbReference type="InterPro" id="IPR008007">
    <property type="entry name" value="Peptidase_M42"/>
</dbReference>
<feature type="binding site" evidence="8">
    <location>
        <position position="214"/>
    </location>
    <ligand>
        <name>Zn(2+)</name>
        <dbReference type="ChEBI" id="CHEBI:29105"/>
        <label>2</label>
    </ligand>
</feature>
<keyword evidence="10" id="KW-1185">Reference proteome</keyword>
<feature type="binding site" evidence="8">
    <location>
        <position position="179"/>
    </location>
    <ligand>
        <name>Zn(2+)</name>
        <dbReference type="ChEBI" id="CHEBI:29105"/>
        <label>2</label>
    </ligand>
</feature>
<feature type="active site" description="Proton acceptor" evidence="7">
    <location>
        <position position="213"/>
    </location>
</feature>
<dbReference type="Proteomes" id="UP001146670">
    <property type="component" value="Unassembled WGS sequence"/>
</dbReference>
<gene>
    <name evidence="9" type="ORF">OW157_06905</name>
</gene>
<evidence type="ECO:0000256" key="7">
    <source>
        <dbReference type="PIRSR" id="PIRSR001123-1"/>
    </source>
</evidence>
<keyword evidence="4 8" id="KW-0479">Metal-binding</keyword>
<dbReference type="InterPro" id="IPR051464">
    <property type="entry name" value="Peptidase_M42_aminopept"/>
</dbReference>
<dbReference type="EMBL" id="JAPRFR010000003">
    <property type="protein sequence ID" value="MCZ0726282.1"/>
    <property type="molecule type" value="Genomic_DNA"/>
</dbReference>
<evidence type="ECO:0000256" key="6">
    <source>
        <dbReference type="PIRNR" id="PIRNR001123"/>
    </source>
</evidence>
<evidence type="ECO:0000256" key="2">
    <source>
        <dbReference type="ARBA" id="ARBA00022438"/>
    </source>
</evidence>
<dbReference type="Pfam" id="PF05343">
    <property type="entry name" value="Peptidase_M42"/>
    <property type="match status" value="1"/>
</dbReference>
<comment type="caution">
    <text evidence="9">The sequence shown here is derived from an EMBL/GenBank/DDBJ whole genome shotgun (WGS) entry which is preliminary data.</text>
</comment>
<evidence type="ECO:0000256" key="8">
    <source>
        <dbReference type="PIRSR" id="PIRSR001123-2"/>
    </source>
</evidence>
<feature type="binding site" evidence="8">
    <location>
        <position position="323"/>
    </location>
    <ligand>
        <name>Zn(2+)</name>
        <dbReference type="ChEBI" id="CHEBI:29105"/>
        <label>2</label>
    </ligand>
</feature>
<dbReference type="InterPro" id="IPR023367">
    <property type="entry name" value="Peptidase_M42_dom2"/>
</dbReference>
<comment type="similarity">
    <text evidence="1 6">Belongs to the peptidase M42 family.</text>
</comment>
<dbReference type="AlphaFoldDB" id="A0A9X3JF94"/>
<comment type="cofactor">
    <cofactor evidence="8">
        <name>a divalent metal cation</name>
        <dbReference type="ChEBI" id="CHEBI:60240"/>
    </cofactor>
    <text evidence="8">Binds 2 divalent metal cations per subunit.</text>
</comment>
<dbReference type="SUPFAM" id="SSF53187">
    <property type="entry name" value="Zn-dependent exopeptidases"/>
    <property type="match status" value="1"/>
</dbReference>
<evidence type="ECO:0000256" key="4">
    <source>
        <dbReference type="ARBA" id="ARBA00022723"/>
    </source>
</evidence>
<evidence type="ECO:0000313" key="9">
    <source>
        <dbReference type="EMBL" id="MCZ0726282.1"/>
    </source>
</evidence>
<keyword evidence="2" id="KW-0031">Aminopeptidase</keyword>